<sequence>MAFLEHLSAGQTLWITAQQNVDASTGHVGSNGNRMQSTSLGDNVRLTGVLFGVEHFVVNAALGEQTRKMLALLDADGAHEHRLAALEALGDVFDDGIELAGLALVNQVGVINAANRLVGRNRNDIEAVRVLQFGCFCRRRTGHAAELVVHTEIVLKGDRGEGLILLFDLHALFGLDRLVNAFAPATSIEHSTGEFIDDFDLTILDDVVLVALVQLFGLERYLQLVHQVLLHFVVQVRDAEGEFDLVDASLERHNDALIFFDFVIDITLERTNHRGKSVVQLCGIGQTTADDERRTRFVDEDRVNFVDDGEVVAALALIVERGRHVVAQIIEAELVVGAVGDVGRIRSALFDWALFETRNNEAHFEAHPLVDSTHPLGVTPSEVIVHRDQVNALTTETVEIGRQGRHQGLAFAGLHFGDPAKVQRSAAHHLDVVVALADDAACSFAGHCECLDE</sequence>
<proteinExistence type="predicted"/>
<gene>
    <name evidence="1" type="ORF">UFOPK2992_00613</name>
</gene>
<protein>
    <submittedName>
        <fullName evidence="1">Unannotated protein</fullName>
    </submittedName>
</protein>
<dbReference type="EMBL" id="CAFAAI010000085">
    <property type="protein sequence ID" value="CAB4793828.1"/>
    <property type="molecule type" value="Genomic_DNA"/>
</dbReference>
<dbReference type="AlphaFoldDB" id="A0A6J6XET5"/>
<organism evidence="1">
    <name type="scientific">freshwater metagenome</name>
    <dbReference type="NCBI Taxonomy" id="449393"/>
    <lineage>
        <taxon>unclassified sequences</taxon>
        <taxon>metagenomes</taxon>
        <taxon>ecological metagenomes</taxon>
    </lineage>
</organism>
<evidence type="ECO:0000313" key="1">
    <source>
        <dbReference type="EMBL" id="CAB4793828.1"/>
    </source>
</evidence>
<reference evidence="1" key="1">
    <citation type="submission" date="2020-05" db="EMBL/GenBank/DDBJ databases">
        <authorList>
            <person name="Chiriac C."/>
            <person name="Salcher M."/>
            <person name="Ghai R."/>
            <person name="Kavagutti S V."/>
        </authorList>
    </citation>
    <scope>NUCLEOTIDE SEQUENCE</scope>
</reference>
<name>A0A6J6XET5_9ZZZZ</name>
<accession>A0A6J6XET5</accession>